<evidence type="ECO:0000256" key="5">
    <source>
        <dbReference type="ARBA" id="ARBA00023027"/>
    </source>
</evidence>
<dbReference type="RefSeq" id="WP_093418137.1">
    <property type="nucleotide sequence ID" value="NZ_FOZX01000004.1"/>
</dbReference>
<evidence type="ECO:0000256" key="3">
    <source>
        <dbReference type="ARBA" id="ARBA00022833"/>
    </source>
</evidence>
<dbReference type="GO" id="GO:0051903">
    <property type="term" value="F:S-(hydroxymethyl)glutathione dehydrogenase [NAD(P)+] activity"/>
    <property type="evidence" value="ECO:0007669"/>
    <property type="project" value="TreeGrafter"/>
</dbReference>
<dbReference type="PANTHER" id="PTHR43880:SF12">
    <property type="entry name" value="ALCOHOL DEHYDROGENASE CLASS-3"/>
    <property type="match status" value="1"/>
</dbReference>
<dbReference type="GO" id="GO:0008270">
    <property type="term" value="F:zinc ion binding"/>
    <property type="evidence" value="ECO:0007669"/>
    <property type="project" value="InterPro"/>
</dbReference>
<evidence type="ECO:0000256" key="2">
    <source>
        <dbReference type="ARBA" id="ARBA00022723"/>
    </source>
</evidence>
<evidence type="ECO:0000313" key="8">
    <source>
        <dbReference type="EMBL" id="SFS75314.1"/>
    </source>
</evidence>
<dbReference type="PANTHER" id="PTHR43880">
    <property type="entry name" value="ALCOHOL DEHYDROGENASE"/>
    <property type="match status" value="1"/>
</dbReference>
<dbReference type="InterPro" id="IPR002328">
    <property type="entry name" value="ADH_Zn_CS"/>
</dbReference>
<keyword evidence="3 6" id="KW-0862">Zinc</keyword>
<dbReference type="CDD" id="cd08279">
    <property type="entry name" value="Zn_ADH_class_III"/>
    <property type="match status" value="1"/>
</dbReference>
<dbReference type="InterPro" id="IPR020843">
    <property type="entry name" value="ER"/>
</dbReference>
<keyword evidence="5" id="KW-0520">NAD</keyword>
<keyword evidence="2 6" id="KW-0479">Metal-binding</keyword>
<dbReference type="SUPFAM" id="SSF50129">
    <property type="entry name" value="GroES-like"/>
    <property type="match status" value="2"/>
</dbReference>
<reference evidence="9" key="1">
    <citation type="submission" date="2016-10" db="EMBL/GenBank/DDBJ databases">
        <authorList>
            <person name="Varghese N."/>
            <person name="Submissions S."/>
        </authorList>
    </citation>
    <scope>NUCLEOTIDE SEQUENCE [LARGE SCALE GENOMIC DNA]</scope>
    <source>
        <strain evidence="9">DSM 44771</strain>
    </source>
</reference>
<dbReference type="InterPro" id="IPR023921">
    <property type="entry name" value="ADH_Zn_actinomycetes"/>
</dbReference>
<evidence type="ECO:0000256" key="6">
    <source>
        <dbReference type="RuleBase" id="RU361277"/>
    </source>
</evidence>
<proteinExistence type="inferred from homology"/>
<evidence type="ECO:0000256" key="1">
    <source>
        <dbReference type="ARBA" id="ARBA00008072"/>
    </source>
</evidence>
<keyword evidence="4" id="KW-0560">Oxidoreductase</keyword>
<dbReference type="SUPFAM" id="SSF51735">
    <property type="entry name" value="NAD(P)-binding Rossmann-fold domains"/>
    <property type="match status" value="1"/>
</dbReference>
<dbReference type="SMART" id="SM00829">
    <property type="entry name" value="PKS_ER"/>
    <property type="match status" value="1"/>
</dbReference>
<dbReference type="InterPro" id="IPR011032">
    <property type="entry name" value="GroES-like_sf"/>
</dbReference>
<dbReference type="InterPro" id="IPR036291">
    <property type="entry name" value="NAD(P)-bd_dom_sf"/>
</dbReference>
<evidence type="ECO:0000313" key="9">
    <source>
        <dbReference type="Proteomes" id="UP000198852"/>
    </source>
</evidence>
<name>A0A1I6SEH2_9PSEU</name>
<dbReference type="AlphaFoldDB" id="A0A1I6SEH2"/>
<comment type="similarity">
    <text evidence="1 6">Belongs to the zinc-containing alcohol dehydrogenase family.</text>
</comment>
<comment type="cofactor">
    <cofactor evidence="6">
        <name>Zn(2+)</name>
        <dbReference type="ChEBI" id="CHEBI:29105"/>
    </cofactor>
</comment>
<feature type="domain" description="Enoyl reductase (ER)" evidence="7">
    <location>
        <begin position="11"/>
        <end position="368"/>
    </location>
</feature>
<dbReference type="InterPro" id="IPR013154">
    <property type="entry name" value="ADH-like_N"/>
</dbReference>
<dbReference type="STRING" id="95161.SAMN05660874_03153"/>
<dbReference type="Pfam" id="PF00107">
    <property type="entry name" value="ADH_zinc_N"/>
    <property type="match status" value="1"/>
</dbReference>
<sequence length="371" mass="39264">MKSRAAVLEEGSKEFEIVELDVDEPRVGEVQIKFTASGLCHSDLHLTDGVYGDSPRYPIVGGHEGAGIIEAVGPGVTHVEPGDHVVCSFMPSCGVCRYCASGHSNLCNLGANILKGHMPDGTFRFHRDGRDLGGMCMLGTFSERATIPARSAVKVDPWLPLEVAVLAGCGVPTGWGSAVNAGGVKAGDTAVIYGSGGVGINSVQGAAYAGAKYVVVVDPVEFKRTTALELGATHVFADADEAAAKVNELTWGEGADQAILTVGVMDEVVVRQAFDIVGKGGTIVVVGQANPENLTIQLPSAMFTRNEKVIRGAQFGSCNPQYDIVKLLRLWNTGRLKLDELITKNYTLDKVNEGYEDLKAGKLIRGVIVHE</sequence>
<dbReference type="InterPro" id="IPR013149">
    <property type="entry name" value="ADH-like_C"/>
</dbReference>
<dbReference type="NCBIfam" id="TIGR03989">
    <property type="entry name" value="Rxyl_3153"/>
    <property type="match status" value="1"/>
</dbReference>
<gene>
    <name evidence="8" type="ORF">SAMN05660874_03153</name>
</gene>
<dbReference type="Pfam" id="PF08240">
    <property type="entry name" value="ADH_N"/>
    <property type="match status" value="1"/>
</dbReference>
<keyword evidence="9" id="KW-1185">Reference proteome</keyword>
<dbReference type="PROSITE" id="PS00059">
    <property type="entry name" value="ADH_ZINC"/>
    <property type="match status" value="1"/>
</dbReference>
<protein>
    <submittedName>
        <fullName evidence="8">S-(Hydroxymethyl)glutathione dehydrogenase / alcohol dehydrogenase</fullName>
    </submittedName>
</protein>
<evidence type="ECO:0000256" key="4">
    <source>
        <dbReference type="ARBA" id="ARBA00023002"/>
    </source>
</evidence>
<evidence type="ECO:0000259" key="7">
    <source>
        <dbReference type="SMART" id="SM00829"/>
    </source>
</evidence>
<dbReference type="Proteomes" id="UP000198852">
    <property type="component" value="Unassembled WGS sequence"/>
</dbReference>
<dbReference type="OrthoDB" id="3265141at2"/>
<organism evidence="8 9">
    <name type="scientific">Saccharopolyspora flava</name>
    <dbReference type="NCBI Taxonomy" id="95161"/>
    <lineage>
        <taxon>Bacteria</taxon>
        <taxon>Bacillati</taxon>
        <taxon>Actinomycetota</taxon>
        <taxon>Actinomycetes</taxon>
        <taxon>Pseudonocardiales</taxon>
        <taxon>Pseudonocardiaceae</taxon>
        <taxon>Saccharopolyspora</taxon>
    </lineage>
</organism>
<accession>A0A1I6SEH2</accession>
<dbReference type="EMBL" id="FOZX01000004">
    <property type="protein sequence ID" value="SFS75314.1"/>
    <property type="molecule type" value="Genomic_DNA"/>
</dbReference>
<dbReference type="Gene3D" id="3.90.180.10">
    <property type="entry name" value="Medium-chain alcohol dehydrogenases, catalytic domain"/>
    <property type="match status" value="1"/>
</dbReference>
<dbReference type="GO" id="GO:0046294">
    <property type="term" value="P:formaldehyde catabolic process"/>
    <property type="evidence" value="ECO:0007669"/>
    <property type="project" value="TreeGrafter"/>
</dbReference>
<dbReference type="GO" id="GO:0005829">
    <property type="term" value="C:cytosol"/>
    <property type="evidence" value="ECO:0007669"/>
    <property type="project" value="TreeGrafter"/>
</dbReference>
<dbReference type="Gene3D" id="3.40.50.720">
    <property type="entry name" value="NAD(P)-binding Rossmann-like Domain"/>
    <property type="match status" value="1"/>
</dbReference>